<evidence type="ECO:0000313" key="4">
    <source>
        <dbReference type="Proteomes" id="UP000521872"/>
    </source>
</evidence>
<reference evidence="3 4" key="1">
    <citation type="submission" date="2019-12" db="EMBL/GenBank/DDBJ databases">
        <authorList>
            <person name="Floudas D."/>
            <person name="Bentzer J."/>
            <person name="Ahren D."/>
            <person name="Johansson T."/>
            <person name="Persson P."/>
            <person name="Tunlid A."/>
        </authorList>
    </citation>
    <scope>NUCLEOTIDE SEQUENCE [LARGE SCALE GENOMIC DNA]</scope>
    <source>
        <strain evidence="3 4">CBS 102.39</strain>
    </source>
</reference>
<dbReference type="PANTHER" id="PTHR47763:SF1">
    <property type="entry name" value="DUF659 DOMAIN-CONTAINING PROTEIN"/>
    <property type="match status" value="1"/>
</dbReference>
<dbReference type="PANTHER" id="PTHR47763">
    <property type="entry name" value="ALPHA-PROTEIN KINASE VWKA"/>
    <property type="match status" value="1"/>
</dbReference>
<dbReference type="Gene3D" id="3.40.50.410">
    <property type="entry name" value="von Willebrand factor, type A domain"/>
    <property type="match status" value="1"/>
</dbReference>
<dbReference type="AlphaFoldDB" id="A0A8H4QN08"/>
<evidence type="ECO:0000259" key="2">
    <source>
        <dbReference type="PROSITE" id="PS50234"/>
    </source>
</evidence>
<dbReference type="SUPFAM" id="SSF53300">
    <property type="entry name" value="vWA-like"/>
    <property type="match status" value="1"/>
</dbReference>
<comment type="caution">
    <text evidence="3">The sequence shown here is derived from an EMBL/GenBank/DDBJ whole genome shotgun (WGS) entry which is preliminary data.</text>
</comment>
<proteinExistence type="predicted"/>
<feature type="compositionally biased region" description="Basic and acidic residues" evidence="1">
    <location>
        <begin position="170"/>
        <end position="188"/>
    </location>
</feature>
<name>A0A8H4QN08_9AGAR</name>
<dbReference type="GO" id="GO:0005737">
    <property type="term" value="C:cytoplasm"/>
    <property type="evidence" value="ECO:0007669"/>
    <property type="project" value="TreeGrafter"/>
</dbReference>
<protein>
    <recommendedName>
        <fullName evidence="2">VWFA domain-containing protein</fullName>
    </recommendedName>
</protein>
<sequence>MPNMEHPTCSTPVGGHVQINVPPGWYTYISGLSRNTTNQMIRLRIKEGNITNTEFLNGDFGKANETMKLRRTHEGSYAILRSAEEIVLTLDTFYSTDPKVKDRRLENPENGSKGLTIMRAETPPHMHPNFPDYVTFFVFVQDSKDQQATQYAPLFNDAVCTVNMIKGTGLDHRGEPLDKDNDNENEKEHEDEDEDDDEENQSAPLLDLLFLQDCTGSQQPYIKAATDSILKITNRVSTFGKLKPGGLRTGLIAFRDVGEAFITKSFGFSSDISVMQANLRTLKAYGGGDGPEDVTAALDAALASAWRSDAIKMVILISDAPPHGIGEPNDKGKSSVASHPCNIARRMAELGITIHFISCEPTLSTHYKYAYDFYRSITNITGGLLLPLVGADGLADYIIASSLERIELEALVADHGKSIARRVLYSEETVDALVKEYHAKFTARAIEITSLDVEPFYKQYEESLRNIAAYTAWVDMSAAPHLSVVPGSRVLPKFASGSVSPAVKIIKGPITEEQSSRVVKLSVTRNAEVGPGRMVARPCSEPPSGNSIKVNIPAGWFAFVSGLSRATYNQTIKLQYNDGKYTNTEFLTSELGSTDDIMRLKRTREGFYVFASSKDINIQLETSFFWSTANVKGQALDDPKYASKKLKDVETQTPMHLRDDFPDYVTYFILAEDQPDSEQVAGVPDFNDTVAIVNLIKNTPMVFKSKD</sequence>
<evidence type="ECO:0000256" key="1">
    <source>
        <dbReference type="SAM" id="MobiDB-lite"/>
    </source>
</evidence>
<dbReference type="InterPro" id="IPR036465">
    <property type="entry name" value="vWFA_dom_sf"/>
</dbReference>
<keyword evidence="4" id="KW-1185">Reference proteome</keyword>
<accession>A0A8H4QN08</accession>
<dbReference type="Proteomes" id="UP000521872">
    <property type="component" value="Unassembled WGS sequence"/>
</dbReference>
<feature type="domain" description="VWFA" evidence="2">
    <location>
        <begin position="207"/>
        <end position="406"/>
    </location>
</feature>
<gene>
    <name evidence="3" type="ORF">D9613_007558</name>
</gene>
<dbReference type="EMBL" id="JAACJL010000045">
    <property type="protein sequence ID" value="KAF4613906.1"/>
    <property type="molecule type" value="Genomic_DNA"/>
</dbReference>
<dbReference type="CDD" id="cd00198">
    <property type="entry name" value="vWFA"/>
    <property type="match status" value="1"/>
</dbReference>
<dbReference type="PROSITE" id="PS50234">
    <property type="entry name" value="VWFA"/>
    <property type="match status" value="1"/>
</dbReference>
<feature type="region of interest" description="Disordered" evidence="1">
    <location>
        <begin position="170"/>
        <end position="200"/>
    </location>
</feature>
<evidence type="ECO:0000313" key="3">
    <source>
        <dbReference type="EMBL" id="KAF4613906.1"/>
    </source>
</evidence>
<feature type="compositionally biased region" description="Acidic residues" evidence="1">
    <location>
        <begin position="189"/>
        <end position="200"/>
    </location>
</feature>
<dbReference type="GO" id="GO:0004674">
    <property type="term" value="F:protein serine/threonine kinase activity"/>
    <property type="evidence" value="ECO:0007669"/>
    <property type="project" value="TreeGrafter"/>
</dbReference>
<dbReference type="InterPro" id="IPR052969">
    <property type="entry name" value="Thr-specific_kinase-like"/>
</dbReference>
<organism evidence="3 4">
    <name type="scientific">Agrocybe pediades</name>
    <dbReference type="NCBI Taxonomy" id="84607"/>
    <lineage>
        <taxon>Eukaryota</taxon>
        <taxon>Fungi</taxon>
        <taxon>Dikarya</taxon>
        <taxon>Basidiomycota</taxon>
        <taxon>Agaricomycotina</taxon>
        <taxon>Agaricomycetes</taxon>
        <taxon>Agaricomycetidae</taxon>
        <taxon>Agaricales</taxon>
        <taxon>Agaricineae</taxon>
        <taxon>Strophariaceae</taxon>
        <taxon>Agrocybe</taxon>
    </lineage>
</organism>
<dbReference type="InterPro" id="IPR002035">
    <property type="entry name" value="VWF_A"/>
</dbReference>